<keyword evidence="1" id="KW-0175">Coiled coil</keyword>
<evidence type="ECO:0000313" key="3">
    <source>
        <dbReference type="EMBL" id="GEU86357.1"/>
    </source>
</evidence>
<dbReference type="EMBL" id="BKCJ010009305">
    <property type="protein sequence ID" value="GEU86357.1"/>
    <property type="molecule type" value="Genomic_DNA"/>
</dbReference>
<feature type="coiled-coil region" evidence="1">
    <location>
        <begin position="211"/>
        <end position="259"/>
    </location>
</feature>
<sequence length="440" mass="48066">MTSKGISKDIQGRKMIYLLEFTSEYGIPENLNPELPDPEEPIVEFSEEKSPLDFADEDPPPVITERGEEATTKVIPESSLEKEVAAMGPVVNKRRRKGGNEGEGENVPPKVLRKDYTASRPAQSTRRVKSIVPIGLNVGSDFSMPTAQDPPWLQRASSRETATEVPTGHVATTEVQGGTFMESLESGKSTPFLSMDGSPEGGYGFSTEAKAKNLETLLEAEIDMKMAAEAKNLRLAKELESLRAQFADLQVSNNQLSQQVSTLRAQVTGEERIKAAFEEAVPHMLTAITSRRWVIGHGLRLAVMKCAESTELRQVFADVVSAGIAKGMSERLKHGIEHCKANLDLAAIKTYDPKADENIVILKKTLLSRSVSFAPALPNERSLFILRSDGVSVSVPTVSPQGLAILLVNAATHTEISEDEASPRLLRSKSLPPMYNLDWS</sequence>
<protein>
    <recommendedName>
        <fullName evidence="4">Transposase (Putative), gypsy type</fullName>
    </recommendedName>
</protein>
<proteinExistence type="predicted"/>
<organism evidence="3">
    <name type="scientific">Tanacetum cinerariifolium</name>
    <name type="common">Dalmatian daisy</name>
    <name type="synonym">Chrysanthemum cinerariifolium</name>
    <dbReference type="NCBI Taxonomy" id="118510"/>
    <lineage>
        <taxon>Eukaryota</taxon>
        <taxon>Viridiplantae</taxon>
        <taxon>Streptophyta</taxon>
        <taxon>Embryophyta</taxon>
        <taxon>Tracheophyta</taxon>
        <taxon>Spermatophyta</taxon>
        <taxon>Magnoliopsida</taxon>
        <taxon>eudicotyledons</taxon>
        <taxon>Gunneridae</taxon>
        <taxon>Pentapetalae</taxon>
        <taxon>asterids</taxon>
        <taxon>campanulids</taxon>
        <taxon>Asterales</taxon>
        <taxon>Asteraceae</taxon>
        <taxon>Asteroideae</taxon>
        <taxon>Anthemideae</taxon>
        <taxon>Anthemidinae</taxon>
        <taxon>Tanacetum</taxon>
    </lineage>
</organism>
<accession>A0A6L2NL52</accession>
<evidence type="ECO:0000256" key="2">
    <source>
        <dbReference type="SAM" id="MobiDB-lite"/>
    </source>
</evidence>
<name>A0A6L2NL52_TANCI</name>
<evidence type="ECO:0008006" key="4">
    <source>
        <dbReference type="Google" id="ProtNLM"/>
    </source>
</evidence>
<comment type="caution">
    <text evidence="3">The sequence shown here is derived from an EMBL/GenBank/DDBJ whole genome shotgun (WGS) entry which is preliminary data.</text>
</comment>
<evidence type="ECO:0000256" key="1">
    <source>
        <dbReference type="SAM" id="Coils"/>
    </source>
</evidence>
<reference evidence="3" key="1">
    <citation type="journal article" date="2019" name="Sci. Rep.">
        <title>Draft genome of Tanacetum cinerariifolium, the natural source of mosquito coil.</title>
        <authorList>
            <person name="Yamashiro T."/>
            <person name="Shiraishi A."/>
            <person name="Satake H."/>
            <person name="Nakayama K."/>
        </authorList>
    </citation>
    <scope>NUCLEOTIDE SEQUENCE</scope>
</reference>
<gene>
    <name evidence="3" type="ORF">Tci_058335</name>
</gene>
<feature type="region of interest" description="Disordered" evidence="2">
    <location>
        <begin position="49"/>
        <end position="84"/>
    </location>
</feature>
<dbReference type="AlphaFoldDB" id="A0A6L2NL52"/>